<reference evidence="3" key="1">
    <citation type="submission" date="2023-03" db="EMBL/GenBank/DDBJ databases">
        <title>Massive genome expansion in bonnet fungi (Mycena s.s.) driven by repeated elements and novel gene families across ecological guilds.</title>
        <authorList>
            <consortium name="Lawrence Berkeley National Laboratory"/>
            <person name="Harder C.B."/>
            <person name="Miyauchi S."/>
            <person name="Viragh M."/>
            <person name="Kuo A."/>
            <person name="Thoen E."/>
            <person name="Andreopoulos B."/>
            <person name="Lu D."/>
            <person name="Skrede I."/>
            <person name="Drula E."/>
            <person name="Henrissat B."/>
            <person name="Morin E."/>
            <person name="Kohler A."/>
            <person name="Barry K."/>
            <person name="LaButti K."/>
            <person name="Morin E."/>
            <person name="Salamov A."/>
            <person name="Lipzen A."/>
            <person name="Mereny Z."/>
            <person name="Hegedus B."/>
            <person name="Baldrian P."/>
            <person name="Stursova M."/>
            <person name="Weitz H."/>
            <person name="Taylor A."/>
            <person name="Grigoriev I.V."/>
            <person name="Nagy L.G."/>
            <person name="Martin F."/>
            <person name="Kauserud H."/>
        </authorList>
    </citation>
    <scope>NUCLEOTIDE SEQUENCE</scope>
    <source>
        <strain evidence="3">CBHHK002</strain>
    </source>
</reference>
<dbReference type="EMBL" id="JARIHO010000008">
    <property type="protein sequence ID" value="KAJ7357014.1"/>
    <property type="molecule type" value="Genomic_DNA"/>
</dbReference>
<feature type="region of interest" description="Disordered" evidence="1">
    <location>
        <begin position="486"/>
        <end position="519"/>
    </location>
</feature>
<organism evidence="3 4">
    <name type="scientific">Mycena albidolilacea</name>
    <dbReference type="NCBI Taxonomy" id="1033008"/>
    <lineage>
        <taxon>Eukaryota</taxon>
        <taxon>Fungi</taxon>
        <taxon>Dikarya</taxon>
        <taxon>Basidiomycota</taxon>
        <taxon>Agaricomycotina</taxon>
        <taxon>Agaricomycetes</taxon>
        <taxon>Agaricomycetidae</taxon>
        <taxon>Agaricales</taxon>
        <taxon>Marasmiineae</taxon>
        <taxon>Mycenaceae</taxon>
        <taxon>Mycena</taxon>
    </lineage>
</organism>
<feature type="transmembrane region" description="Helical" evidence="2">
    <location>
        <begin position="451"/>
        <end position="471"/>
    </location>
</feature>
<evidence type="ECO:0000256" key="1">
    <source>
        <dbReference type="SAM" id="MobiDB-lite"/>
    </source>
</evidence>
<evidence type="ECO:0000313" key="4">
    <source>
        <dbReference type="Proteomes" id="UP001218218"/>
    </source>
</evidence>
<dbReference type="Proteomes" id="UP001218218">
    <property type="component" value="Unassembled WGS sequence"/>
</dbReference>
<name>A0AAD7AF74_9AGAR</name>
<sequence length="579" mass="62375">MHVAFSPALGETVHLSAGRTRRSTIRLHFTATVKTLADYEQVASGRVRLQVWSDIPGSGRSAGEWGETEFKPVTLPPSVNEFSLLSSQPEMTTFGLDFSVPASHGQHFSFTYRMVHADGEVKWLGHYGHNGALLLDWTDSDPVIMTKNWVPTPENDSYRWNSDGRAVEDVEVARLAHPSDYTAYSVGENSFLDHKDSSLIFLAPRLSPHPVIVPPTLVFGATPSGSISFTSRGTITTSGTSSLLFYACETPEDVELAVSRVVNPCSPPLCRVVGHTPGVLVLASAADKYPVEVAVVPMASSTPVVQNDQTASSLASLISGKPPFFIFSSLHRAARFVEEESDEKITFTTGQSGGQFILSPAHTVNHGEEQWRVGIMSSHSPHSIPVPTEGLPTPPPSPRLRPLPHRVYDVAAQSPDPSFLSLPAAISSGERPASPSSSQLVLHSTAKHRGVLAMIGGIFMVLLNWIVRFFGGRGVEVQPKRIADERTPLLQEQPRVEVPSPDNAASEASSSTETRGSGVSFDIGSGETTILFQATHQGSAFDVPIQLNRQNVDANVQKLDGRLFTVQFTSTTGGTLSIG</sequence>
<comment type="caution">
    <text evidence="3">The sequence shown here is derived from an EMBL/GenBank/DDBJ whole genome shotgun (WGS) entry which is preliminary data.</text>
</comment>
<dbReference type="AlphaFoldDB" id="A0AAD7AF74"/>
<accession>A0AAD7AF74</accession>
<keyword evidence="2" id="KW-1133">Transmembrane helix</keyword>
<evidence type="ECO:0000313" key="3">
    <source>
        <dbReference type="EMBL" id="KAJ7357014.1"/>
    </source>
</evidence>
<keyword evidence="2" id="KW-0812">Transmembrane</keyword>
<keyword evidence="2" id="KW-0472">Membrane</keyword>
<feature type="compositionally biased region" description="Low complexity" evidence="1">
    <location>
        <begin position="504"/>
        <end position="514"/>
    </location>
</feature>
<proteinExistence type="predicted"/>
<keyword evidence="4" id="KW-1185">Reference proteome</keyword>
<protein>
    <submittedName>
        <fullName evidence="3">Uncharacterized protein</fullName>
    </submittedName>
</protein>
<gene>
    <name evidence="3" type="ORF">DFH08DRAFT_954321</name>
</gene>
<evidence type="ECO:0000256" key="2">
    <source>
        <dbReference type="SAM" id="Phobius"/>
    </source>
</evidence>